<evidence type="ECO:0000259" key="1">
    <source>
        <dbReference type="Pfam" id="PF13276"/>
    </source>
</evidence>
<dbReference type="AlphaFoldDB" id="A0A7V3RGJ1"/>
<dbReference type="InterPro" id="IPR025948">
    <property type="entry name" value="HTH-like_dom"/>
</dbReference>
<organism evidence="2">
    <name type="scientific">candidate division WOR-3 bacterium</name>
    <dbReference type="NCBI Taxonomy" id="2052148"/>
    <lineage>
        <taxon>Bacteria</taxon>
        <taxon>Bacteria division WOR-3</taxon>
    </lineage>
</organism>
<gene>
    <name evidence="2" type="ORF">ENX68_02120</name>
</gene>
<reference evidence="2" key="1">
    <citation type="journal article" date="2020" name="mSystems">
        <title>Genome- and Community-Level Interaction Insights into Carbon Utilization and Element Cycling Functions of Hydrothermarchaeota in Hydrothermal Sediment.</title>
        <authorList>
            <person name="Zhou Z."/>
            <person name="Liu Y."/>
            <person name="Xu W."/>
            <person name="Pan J."/>
            <person name="Luo Z.H."/>
            <person name="Li M."/>
        </authorList>
    </citation>
    <scope>NUCLEOTIDE SEQUENCE [LARGE SCALE GENOMIC DNA]</scope>
    <source>
        <strain evidence="2">SpSt-961</strain>
    </source>
</reference>
<comment type="caution">
    <text evidence="2">The sequence shown here is derived from an EMBL/GenBank/DDBJ whole genome shotgun (WGS) entry which is preliminary data.</text>
</comment>
<protein>
    <submittedName>
        <fullName evidence="2">Transposase</fullName>
    </submittedName>
</protein>
<proteinExistence type="predicted"/>
<feature type="domain" description="HTH-like" evidence="1">
    <location>
        <begin position="3"/>
        <end position="48"/>
    </location>
</feature>
<name>A0A7V3RGJ1_UNCW3</name>
<dbReference type="EMBL" id="DTOZ01000053">
    <property type="protein sequence ID" value="HGE77782.1"/>
    <property type="molecule type" value="Genomic_DNA"/>
</dbReference>
<accession>A0A7V3RGJ1</accession>
<sequence length="89" mass="10764">MEQLVLEIFQKTNWGSRRIAKILKRKHWIKISYATVGNILKYHNCYKPRIKITIRRTKRRYYNPLDFKPFEFIQIDIKEVVDGDTLPPA</sequence>
<evidence type="ECO:0000313" key="2">
    <source>
        <dbReference type="EMBL" id="HGE77782.1"/>
    </source>
</evidence>
<dbReference type="Pfam" id="PF13276">
    <property type="entry name" value="HTH_21"/>
    <property type="match status" value="1"/>
</dbReference>